<evidence type="ECO:0000256" key="2">
    <source>
        <dbReference type="ARBA" id="ARBA00023163"/>
    </source>
</evidence>
<keyword evidence="5" id="KW-1185">Reference proteome</keyword>
<keyword evidence="1" id="KW-0805">Transcription regulation</keyword>
<reference evidence="4 5" key="1">
    <citation type="journal article" date="2024" name="G3 (Bethesda)">
        <title>Genome assembly of Hibiscus sabdariffa L. provides insights into metabolisms of medicinal natural products.</title>
        <authorList>
            <person name="Kim T."/>
        </authorList>
    </citation>
    <scope>NUCLEOTIDE SEQUENCE [LARGE SCALE GENOMIC DNA]</scope>
    <source>
        <strain evidence="4">TK-2024</strain>
        <tissue evidence="4">Old leaves</tissue>
    </source>
</reference>
<comment type="caution">
    <text evidence="3">Lacks conserved residue(s) required for the propagation of feature annotation.</text>
</comment>
<dbReference type="EMBL" id="JBBPBM010000246">
    <property type="protein sequence ID" value="KAK8498822.1"/>
    <property type="molecule type" value="Genomic_DNA"/>
</dbReference>
<dbReference type="InterPro" id="IPR005202">
    <property type="entry name" value="TF_GRAS"/>
</dbReference>
<organism evidence="4 5">
    <name type="scientific">Hibiscus sabdariffa</name>
    <name type="common">roselle</name>
    <dbReference type="NCBI Taxonomy" id="183260"/>
    <lineage>
        <taxon>Eukaryota</taxon>
        <taxon>Viridiplantae</taxon>
        <taxon>Streptophyta</taxon>
        <taxon>Embryophyta</taxon>
        <taxon>Tracheophyta</taxon>
        <taxon>Spermatophyta</taxon>
        <taxon>Magnoliopsida</taxon>
        <taxon>eudicotyledons</taxon>
        <taxon>Gunneridae</taxon>
        <taxon>Pentapetalae</taxon>
        <taxon>rosids</taxon>
        <taxon>malvids</taxon>
        <taxon>Malvales</taxon>
        <taxon>Malvaceae</taxon>
        <taxon>Malvoideae</taxon>
        <taxon>Hibiscus</taxon>
    </lineage>
</organism>
<comment type="caution">
    <text evidence="4">The sequence shown here is derived from an EMBL/GenBank/DDBJ whole genome shotgun (WGS) entry which is preliminary data.</text>
</comment>
<keyword evidence="2" id="KW-0804">Transcription</keyword>
<accession>A0ABR2AX73</accession>
<evidence type="ECO:0000313" key="4">
    <source>
        <dbReference type="EMBL" id="KAK8498822.1"/>
    </source>
</evidence>
<dbReference type="PROSITE" id="PS50985">
    <property type="entry name" value="GRAS"/>
    <property type="match status" value="1"/>
</dbReference>
<evidence type="ECO:0000256" key="3">
    <source>
        <dbReference type="PROSITE-ProRule" id="PRU01191"/>
    </source>
</evidence>
<evidence type="ECO:0000313" key="5">
    <source>
        <dbReference type="Proteomes" id="UP001472677"/>
    </source>
</evidence>
<sequence length="188" mass="21817">MALRFLLACAKAIEDENLERAEGFLHRIMNVADKNPDEYQSRVVRCFAESLVRRAYGLYPAPLPFDGEGFYYLDNYYHNSCDISGIMRDTIKNALPLMGKKRFHLIDIPLRKFMFGVRVLSTVPDSNDDPIPTSVRVTLFLPSSLIDYVRVSLEEDAKEMNIKLEDGVKMVWGKWMISKQERMRMKLQ</sequence>
<comment type="similarity">
    <text evidence="3">Belongs to the GRAS family.</text>
</comment>
<name>A0ABR2AX73_9ROSI</name>
<protein>
    <submittedName>
        <fullName evidence="4">Uncharacterized protein</fullName>
    </submittedName>
</protein>
<dbReference type="Proteomes" id="UP001472677">
    <property type="component" value="Unassembled WGS sequence"/>
</dbReference>
<proteinExistence type="inferred from homology"/>
<evidence type="ECO:0000256" key="1">
    <source>
        <dbReference type="ARBA" id="ARBA00023015"/>
    </source>
</evidence>
<gene>
    <name evidence="4" type="ORF">V6N12_053044</name>
</gene>